<feature type="transmembrane region" description="Helical" evidence="6">
    <location>
        <begin position="79"/>
        <end position="101"/>
    </location>
</feature>
<dbReference type="AlphaFoldDB" id="E4YM31"/>
<comment type="subcellular location">
    <subcellularLocation>
        <location evidence="1">Endoplasmic reticulum membrane</location>
        <topology evidence="1">Multi-pass membrane protein</topology>
    </subcellularLocation>
</comment>
<feature type="transmembrane region" description="Helical" evidence="6">
    <location>
        <begin position="216"/>
        <end position="233"/>
    </location>
</feature>
<feature type="transmembrane region" description="Helical" evidence="6">
    <location>
        <begin position="45"/>
        <end position="64"/>
    </location>
</feature>
<feature type="transmembrane region" description="Helical" evidence="6">
    <location>
        <begin position="184"/>
        <end position="204"/>
    </location>
</feature>
<organism evidence="7">
    <name type="scientific">Oikopleura dioica</name>
    <name type="common">Tunicate</name>
    <dbReference type="NCBI Taxonomy" id="34765"/>
    <lineage>
        <taxon>Eukaryota</taxon>
        <taxon>Metazoa</taxon>
        <taxon>Chordata</taxon>
        <taxon>Tunicata</taxon>
        <taxon>Appendicularia</taxon>
        <taxon>Copelata</taxon>
        <taxon>Oikopleuridae</taxon>
        <taxon>Oikopleura</taxon>
    </lineage>
</organism>
<dbReference type="PANTHER" id="PTHR13285:SF18">
    <property type="entry name" value="PROTEIN-CYSTEINE N-PALMITOYLTRANSFERASE RASP"/>
    <property type="match status" value="1"/>
</dbReference>
<evidence type="ECO:0000313" key="7">
    <source>
        <dbReference type="EMBL" id="CBY36542.1"/>
    </source>
</evidence>
<feature type="transmembrane region" description="Helical" evidence="6">
    <location>
        <begin position="248"/>
        <end position="267"/>
    </location>
</feature>
<sequence length="288" mass="33398">MDFISYFFYPSTVTGPWISFSNFLKTKREEKNIDKPSLSIFFGDVVKWISVTLILESAASWFYTSLLIRDVSLIEHCPWLSLIALVTVITFKTWAELYFCYGLNCAVIKLDGMHYKPPRPVWLDDGFRQVWRTYDHGQHEILKENVYKPVLREGGNEIIAAFCSFMIVAFWHSPLPYYKDNNSNWNSILAFFVFGFGNFFFTVAETISSRSVIHKAWKAFAFIAIYPVNIYFICSNFRLGNIILSRIFLNWNIIPAVMIGAFAVHALQKKQATKRFSLILPIEPAKLE</sequence>
<accession>E4YM31</accession>
<evidence type="ECO:0000256" key="4">
    <source>
        <dbReference type="ARBA" id="ARBA00023136"/>
    </source>
</evidence>
<gene>
    <name evidence="7" type="ORF">GSOID_T00029554001</name>
</gene>
<name>E4YM31_OIKDI</name>
<reference evidence="7" key="1">
    <citation type="journal article" date="2010" name="Science">
        <title>Plasticity of animal genome architecture unmasked by rapid evolution of a pelagic tunicate.</title>
        <authorList>
            <person name="Denoeud F."/>
            <person name="Henriet S."/>
            <person name="Mungpakdee S."/>
            <person name="Aury J.M."/>
            <person name="Da Silva C."/>
            <person name="Brinkmann H."/>
            <person name="Mikhaleva J."/>
            <person name="Olsen L.C."/>
            <person name="Jubin C."/>
            <person name="Canestro C."/>
            <person name="Bouquet J.M."/>
            <person name="Danks G."/>
            <person name="Poulain J."/>
            <person name="Campsteijn C."/>
            <person name="Adamski M."/>
            <person name="Cross I."/>
            <person name="Yadetie F."/>
            <person name="Muffato M."/>
            <person name="Louis A."/>
            <person name="Butcher S."/>
            <person name="Tsagkogeorga G."/>
            <person name="Konrad A."/>
            <person name="Singh S."/>
            <person name="Jensen M.F."/>
            <person name="Cong E.H."/>
            <person name="Eikeseth-Otteraa H."/>
            <person name="Noel B."/>
            <person name="Anthouard V."/>
            <person name="Porcel B.M."/>
            <person name="Kachouri-Lafond R."/>
            <person name="Nishino A."/>
            <person name="Ugolini M."/>
            <person name="Chourrout P."/>
            <person name="Nishida H."/>
            <person name="Aasland R."/>
            <person name="Huzurbazar S."/>
            <person name="Westhof E."/>
            <person name="Delsuc F."/>
            <person name="Lehrach H."/>
            <person name="Reinhardt R."/>
            <person name="Weissenbach J."/>
            <person name="Roy S.W."/>
            <person name="Artiguenave F."/>
            <person name="Postlethwait J.H."/>
            <person name="Manak J.R."/>
            <person name="Thompson E.M."/>
            <person name="Jaillon O."/>
            <person name="Du Pasquier L."/>
            <person name="Boudinot P."/>
            <person name="Liberles D.A."/>
            <person name="Volff J.N."/>
            <person name="Philippe H."/>
            <person name="Lenhard B."/>
            <person name="Roest Crollius H."/>
            <person name="Wincker P."/>
            <person name="Chourrout D."/>
        </authorList>
    </citation>
    <scope>NUCLEOTIDE SEQUENCE [LARGE SCALE GENOMIC DNA]</scope>
</reference>
<keyword evidence="2 6" id="KW-0812">Transmembrane</keyword>
<evidence type="ECO:0000256" key="2">
    <source>
        <dbReference type="ARBA" id="ARBA00022692"/>
    </source>
</evidence>
<keyword evidence="3 6" id="KW-1133">Transmembrane helix</keyword>
<keyword evidence="4 6" id="KW-0472">Membrane</keyword>
<dbReference type="InterPro" id="IPR004299">
    <property type="entry name" value="MBOAT_fam"/>
</dbReference>
<feature type="transmembrane region" description="Helical" evidence="6">
    <location>
        <begin position="6"/>
        <end position="24"/>
    </location>
</feature>
<evidence type="ECO:0008006" key="8">
    <source>
        <dbReference type="Google" id="ProtNLM"/>
    </source>
</evidence>
<evidence type="ECO:0000256" key="6">
    <source>
        <dbReference type="SAM" id="Phobius"/>
    </source>
</evidence>
<proteinExistence type="inferred from homology"/>
<evidence type="ECO:0000256" key="1">
    <source>
        <dbReference type="ARBA" id="ARBA00004477"/>
    </source>
</evidence>
<dbReference type="InterPro" id="IPR051085">
    <property type="entry name" value="MB_O-acyltransferase"/>
</dbReference>
<dbReference type="GO" id="GO:0016409">
    <property type="term" value="F:palmitoyltransferase activity"/>
    <property type="evidence" value="ECO:0007669"/>
    <property type="project" value="TreeGrafter"/>
</dbReference>
<dbReference type="GO" id="GO:0005789">
    <property type="term" value="C:endoplasmic reticulum membrane"/>
    <property type="evidence" value="ECO:0007669"/>
    <property type="project" value="UniProtKB-SubCell"/>
</dbReference>
<dbReference type="PANTHER" id="PTHR13285">
    <property type="entry name" value="ACYLTRANSFERASE"/>
    <property type="match status" value="1"/>
</dbReference>
<evidence type="ECO:0000256" key="5">
    <source>
        <dbReference type="ARBA" id="ARBA00038268"/>
    </source>
</evidence>
<dbReference type="Proteomes" id="UP000011014">
    <property type="component" value="Unassembled WGS sequence"/>
</dbReference>
<evidence type="ECO:0000256" key="3">
    <source>
        <dbReference type="ARBA" id="ARBA00022989"/>
    </source>
</evidence>
<protein>
    <recommendedName>
        <fullName evidence="8">O-acyltransferase</fullName>
    </recommendedName>
</protein>
<dbReference type="Pfam" id="PF03062">
    <property type="entry name" value="MBOAT"/>
    <property type="match status" value="1"/>
</dbReference>
<feature type="transmembrane region" description="Helical" evidence="6">
    <location>
        <begin position="158"/>
        <end position="178"/>
    </location>
</feature>
<comment type="similarity">
    <text evidence="5">Belongs to the membrane-bound acyltransferase family. HHAT subfamily.</text>
</comment>
<dbReference type="EMBL" id="FN654796">
    <property type="protein sequence ID" value="CBY36542.1"/>
    <property type="molecule type" value="Genomic_DNA"/>
</dbReference>